<keyword evidence="11" id="KW-1185">Reference proteome</keyword>
<dbReference type="Gene3D" id="3.30.70.260">
    <property type="match status" value="1"/>
</dbReference>
<feature type="domain" description="ACT" evidence="9">
    <location>
        <begin position="199"/>
        <end position="281"/>
    </location>
</feature>
<keyword evidence="5" id="KW-0584">Phenylalanine biosynthesis</keyword>
<name>A0ABQ1JTK5_9GAMM</name>
<dbReference type="EMBL" id="BMII01000049">
    <property type="protein sequence ID" value="GGB74951.1"/>
    <property type="molecule type" value="Genomic_DNA"/>
</dbReference>
<accession>A0ABQ1JTK5</accession>
<keyword evidence="6" id="KW-0456">Lyase</keyword>
<comment type="caution">
    <text evidence="10">The sequence shown here is derived from an EMBL/GenBank/DDBJ whole genome shotgun (WGS) entry which is preliminary data.</text>
</comment>
<dbReference type="Pfam" id="PF00800">
    <property type="entry name" value="PDT"/>
    <property type="match status" value="1"/>
</dbReference>
<protein>
    <recommendedName>
        <fullName evidence="2">prephenate dehydratase</fullName>
        <ecNumber evidence="2">4.2.1.51</ecNumber>
    </recommendedName>
</protein>
<comment type="catalytic activity">
    <reaction evidence="7">
        <text>prephenate + H(+) = 3-phenylpyruvate + CO2 + H2O</text>
        <dbReference type="Rhea" id="RHEA:21648"/>
        <dbReference type="ChEBI" id="CHEBI:15377"/>
        <dbReference type="ChEBI" id="CHEBI:15378"/>
        <dbReference type="ChEBI" id="CHEBI:16526"/>
        <dbReference type="ChEBI" id="CHEBI:18005"/>
        <dbReference type="ChEBI" id="CHEBI:29934"/>
        <dbReference type="EC" id="4.2.1.51"/>
    </reaction>
</comment>
<dbReference type="Proteomes" id="UP000617555">
    <property type="component" value="Unassembled WGS sequence"/>
</dbReference>
<dbReference type="PROSITE" id="PS51671">
    <property type="entry name" value="ACT"/>
    <property type="match status" value="1"/>
</dbReference>
<dbReference type="InterPro" id="IPR001086">
    <property type="entry name" value="Preph_deHydtase"/>
</dbReference>
<keyword evidence="3" id="KW-0028">Amino-acid biosynthesis</keyword>
<dbReference type="InterPro" id="IPR002912">
    <property type="entry name" value="ACT_dom"/>
</dbReference>
<evidence type="ECO:0000256" key="2">
    <source>
        <dbReference type="ARBA" id="ARBA00013147"/>
    </source>
</evidence>
<dbReference type="InterPro" id="IPR008242">
    <property type="entry name" value="Chor_mutase/pphenate_deHydtase"/>
</dbReference>
<evidence type="ECO:0000259" key="8">
    <source>
        <dbReference type="PROSITE" id="PS51171"/>
    </source>
</evidence>
<dbReference type="PIRSF" id="PIRSF001500">
    <property type="entry name" value="Chor_mut_pdt_Ppr"/>
    <property type="match status" value="1"/>
</dbReference>
<reference evidence="11" key="1">
    <citation type="journal article" date="2019" name="Int. J. Syst. Evol. Microbiol.">
        <title>The Global Catalogue of Microorganisms (GCM) 10K type strain sequencing project: providing services to taxonomists for standard genome sequencing and annotation.</title>
        <authorList>
            <consortium name="The Broad Institute Genomics Platform"/>
            <consortium name="The Broad Institute Genome Sequencing Center for Infectious Disease"/>
            <person name="Wu L."/>
            <person name="Ma J."/>
        </authorList>
    </citation>
    <scope>NUCLEOTIDE SEQUENCE [LARGE SCALE GENOMIC DNA]</scope>
    <source>
        <strain evidence="11">CGMCC 1.15339</strain>
    </source>
</reference>
<evidence type="ECO:0000256" key="1">
    <source>
        <dbReference type="ARBA" id="ARBA00004741"/>
    </source>
</evidence>
<dbReference type="EC" id="4.2.1.51" evidence="2"/>
<dbReference type="PANTHER" id="PTHR21022:SF19">
    <property type="entry name" value="PREPHENATE DEHYDRATASE-RELATED"/>
    <property type="match status" value="1"/>
</dbReference>
<evidence type="ECO:0000256" key="7">
    <source>
        <dbReference type="ARBA" id="ARBA00047848"/>
    </source>
</evidence>
<dbReference type="InterPro" id="IPR045865">
    <property type="entry name" value="ACT-like_dom_sf"/>
</dbReference>
<dbReference type="SUPFAM" id="SSF55021">
    <property type="entry name" value="ACT-like"/>
    <property type="match status" value="1"/>
</dbReference>
<dbReference type="Pfam" id="PF01842">
    <property type="entry name" value="ACT"/>
    <property type="match status" value="1"/>
</dbReference>
<evidence type="ECO:0000256" key="6">
    <source>
        <dbReference type="ARBA" id="ARBA00023239"/>
    </source>
</evidence>
<evidence type="ECO:0000256" key="3">
    <source>
        <dbReference type="ARBA" id="ARBA00022605"/>
    </source>
</evidence>
<evidence type="ECO:0000313" key="11">
    <source>
        <dbReference type="Proteomes" id="UP000617555"/>
    </source>
</evidence>
<evidence type="ECO:0000259" key="9">
    <source>
        <dbReference type="PROSITE" id="PS51671"/>
    </source>
</evidence>
<evidence type="ECO:0000256" key="4">
    <source>
        <dbReference type="ARBA" id="ARBA00023141"/>
    </source>
</evidence>
<feature type="domain" description="Prephenate dehydratase" evidence="8">
    <location>
        <begin position="3"/>
        <end position="182"/>
    </location>
</feature>
<keyword evidence="4" id="KW-0057">Aromatic amino acid biosynthesis</keyword>
<evidence type="ECO:0000313" key="10">
    <source>
        <dbReference type="EMBL" id="GGB74951.1"/>
    </source>
</evidence>
<comment type="pathway">
    <text evidence="1">Amino-acid biosynthesis; L-phenylalanine biosynthesis; phenylpyruvate from prephenate: step 1/1.</text>
</comment>
<gene>
    <name evidence="10" type="primary">pheA</name>
    <name evidence="10" type="ORF">GCM10011607_39150</name>
</gene>
<dbReference type="RefSeq" id="WP_188740980.1">
    <property type="nucleotide sequence ID" value="NZ_BMII01000049.1"/>
</dbReference>
<evidence type="ECO:0000256" key="5">
    <source>
        <dbReference type="ARBA" id="ARBA00023222"/>
    </source>
</evidence>
<dbReference type="PROSITE" id="PS51171">
    <property type="entry name" value="PREPHENATE_DEHYDR_3"/>
    <property type="match status" value="1"/>
</dbReference>
<dbReference type="SUPFAM" id="SSF53850">
    <property type="entry name" value="Periplasmic binding protein-like II"/>
    <property type="match status" value="1"/>
</dbReference>
<proteinExistence type="predicted"/>
<dbReference type="CDD" id="cd04905">
    <property type="entry name" value="ACT_CM-PDT"/>
    <property type="match status" value="1"/>
</dbReference>
<dbReference type="Gene3D" id="3.40.190.10">
    <property type="entry name" value="Periplasmic binding protein-like II"/>
    <property type="match status" value="2"/>
</dbReference>
<dbReference type="PANTHER" id="PTHR21022">
    <property type="entry name" value="PREPHENATE DEHYDRATASE P PROTEIN"/>
    <property type="match status" value="1"/>
</dbReference>
<sequence>MIRIVTLGPKNTYSDVATQIYCSLQEHQYNIVYARSITNVLDMMDNNQAELAVLPIENLSEGYISVVLDHFIKSKLYIKKEILLPIKFSLISNKKNPVDIKKLFVQFVAKGQCSKFIDSMDAKIELVLTESNIESLNLFLKNRGNSAAIVPTYAINDDEFNLKINNINDFKNNQTRFLVLTKENNIDIISPDIDYKTTIIVIDDNDYPGFLGNILSSFSKRKINLTSINSRPTKGDFGKYYFLIDLDGHMMEENIKAAINEINSKHNMKNLGSYIKAKLHK</sequence>
<organism evidence="10 11">
    <name type="scientific">Shewanella inventionis</name>
    <dbReference type="NCBI Taxonomy" id="1738770"/>
    <lineage>
        <taxon>Bacteria</taxon>
        <taxon>Pseudomonadati</taxon>
        <taxon>Pseudomonadota</taxon>
        <taxon>Gammaproteobacteria</taxon>
        <taxon>Alteromonadales</taxon>
        <taxon>Shewanellaceae</taxon>
        <taxon>Shewanella</taxon>
    </lineage>
</organism>